<dbReference type="PANTHER" id="PTHR12287:SF23">
    <property type="entry name" value="AROUSER, ISOFORM A-RELATED"/>
    <property type="match status" value="1"/>
</dbReference>
<dbReference type="STRING" id="31246.A0A183PBA6"/>
<proteinExistence type="predicted"/>
<accession>A0A183PBA6</accession>
<dbReference type="EMBL" id="UZAL01031655">
    <property type="protein sequence ID" value="VDP58788.1"/>
    <property type="molecule type" value="Genomic_DNA"/>
</dbReference>
<dbReference type="GO" id="GO:0003779">
    <property type="term" value="F:actin binding"/>
    <property type="evidence" value="ECO:0007669"/>
    <property type="project" value="TreeGrafter"/>
</dbReference>
<reference evidence="2 3" key="1">
    <citation type="submission" date="2018-11" db="EMBL/GenBank/DDBJ databases">
        <authorList>
            <consortium name="Pathogen Informatics"/>
        </authorList>
    </citation>
    <scope>NUCLEOTIDE SEQUENCE [LARGE SCALE GENOMIC DNA]</scope>
    <source>
        <strain>Denwood</strain>
        <strain evidence="3">Zambia</strain>
    </source>
</reference>
<dbReference type="InterPro" id="IPR039801">
    <property type="entry name" value="EPS8-like"/>
</dbReference>
<dbReference type="GO" id="GO:0007266">
    <property type="term" value="P:Rho protein signal transduction"/>
    <property type="evidence" value="ECO:0007669"/>
    <property type="project" value="TreeGrafter"/>
</dbReference>
<dbReference type="GO" id="GO:0035023">
    <property type="term" value="P:regulation of Rho protein signal transduction"/>
    <property type="evidence" value="ECO:0007669"/>
    <property type="project" value="TreeGrafter"/>
</dbReference>
<dbReference type="PANTHER" id="PTHR12287">
    <property type="entry name" value="EPIDERMAL GROWTH FACTOR RECEPTOR KINASE SUBSTRATE EPS8-RELATED PROTEIN"/>
    <property type="match status" value="1"/>
</dbReference>
<evidence type="ECO:0000259" key="1">
    <source>
        <dbReference type="Pfam" id="PF22975"/>
    </source>
</evidence>
<dbReference type="Pfam" id="PF22975">
    <property type="entry name" value="EPS8_2nd"/>
    <property type="match status" value="1"/>
</dbReference>
<dbReference type="GO" id="GO:0005886">
    <property type="term" value="C:plasma membrane"/>
    <property type="evidence" value="ECO:0007669"/>
    <property type="project" value="TreeGrafter"/>
</dbReference>
<dbReference type="InterPro" id="IPR055093">
    <property type="entry name" value="EPS8_2nd"/>
</dbReference>
<dbReference type="Proteomes" id="UP000269396">
    <property type="component" value="Unassembled WGS sequence"/>
</dbReference>
<dbReference type="AlphaFoldDB" id="A0A183PBA6"/>
<keyword evidence="3" id="KW-1185">Reference proteome</keyword>
<organism evidence="2 3">
    <name type="scientific">Schistosoma mattheei</name>
    <dbReference type="NCBI Taxonomy" id="31246"/>
    <lineage>
        <taxon>Eukaryota</taxon>
        <taxon>Metazoa</taxon>
        <taxon>Spiralia</taxon>
        <taxon>Lophotrochozoa</taxon>
        <taxon>Platyhelminthes</taxon>
        <taxon>Trematoda</taxon>
        <taxon>Digenea</taxon>
        <taxon>Strigeidida</taxon>
        <taxon>Schistosomatoidea</taxon>
        <taxon>Schistosomatidae</taxon>
        <taxon>Schistosoma</taxon>
    </lineage>
</organism>
<name>A0A183PBA6_9TREM</name>
<evidence type="ECO:0000313" key="3">
    <source>
        <dbReference type="Proteomes" id="UP000269396"/>
    </source>
</evidence>
<evidence type="ECO:0000313" key="2">
    <source>
        <dbReference type="EMBL" id="VDP58788.1"/>
    </source>
</evidence>
<sequence length="276" mass="31893">MSILCSPKSEGVSNNVSFPSKQDAQEIIRKVKYAFNLNEQIQPHIPEEISKKIFIRLFNTVQWLDKVCRHNIVPDYDQHMVREIVEPLLEEATLATIAKRLQNKIEFWKGLGPAWNTPPERWSEHLARYSPQFASKSVNKRQTWHAEANIVTPSVTQTISPRHSPIPSERARTPSPVRQIGTETVPMDNVNTAVLNLTNGNPTISYFWLLLLLLSTNKQKRLCMLLHIFALFFSIYLTPHLSSFFVVTVEKSPEQRVKSVDQRSSHPQRRWDSEEK</sequence>
<gene>
    <name evidence="2" type="ORF">SMTD_LOCUS11642</name>
</gene>
<feature type="domain" description="EPS8 spectrin-like" evidence="1">
    <location>
        <begin position="9"/>
        <end position="123"/>
    </location>
</feature>
<protein>
    <recommendedName>
        <fullName evidence="1">EPS8 spectrin-like domain-containing protein</fullName>
    </recommendedName>
</protein>